<dbReference type="GO" id="GO:0020037">
    <property type="term" value="F:heme binding"/>
    <property type="evidence" value="ECO:0007669"/>
    <property type="project" value="UniProtKB-UniRule"/>
</dbReference>
<evidence type="ECO:0000256" key="4">
    <source>
        <dbReference type="ARBA" id="ARBA00022490"/>
    </source>
</evidence>
<sequence length="147" mass="16199">MSDFDMILAVWPKVEANLKDYGGEVLWGLFLEHPESQKYFPKFRDIPQGELQGNAAIAAHGCTVLTKLGELVKAKGNHASVLKPLATTHANQHKIPINMFKLITEVLISVLQKKAGIDKATAEAFRRVMTAVTADIDSYYKELGFAG</sequence>
<keyword evidence="5 15" id="KW-0349">Heme</keyword>
<evidence type="ECO:0000256" key="11">
    <source>
        <dbReference type="ARBA" id="ARBA00044498"/>
    </source>
</evidence>
<evidence type="ECO:0000256" key="9">
    <source>
        <dbReference type="ARBA" id="ARBA00023004"/>
    </source>
</evidence>
<dbReference type="GO" id="GO:0016491">
    <property type="term" value="F:oxidoreductase activity"/>
    <property type="evidence" value="ECO:0007669"/>
    <property type="project" value="UniProtKB-KW"/>
</dbReference>
<dbReference type="PROSITE" id="PS01033">
    <property type="entry name" value="GLOBIN"/>
    <property type="match status" value="1"/>
</dbReference>
<feature type="non-terminal residue" evidence="18">
    <location>
        <position position="147"/>
    </location>
</feature>
<dbReference type="InterPro" id="IPR000971">
    <property type="entry name" value="Globin"/>
</dbReference>
<evidence type="ECO:0000256" key="6">
    <source>
        <dbReference type="ARBA" id="ARBA00022621"/>
    </source>
</evidence>
<dbReference type="PANTHER" id="PTHR47132:SF1">
    <property type="entry name" value="MYOGLOBIN"/>
    <property type="match status" value="1"/>
</dbReference>
<comment type="catalytic activity">
    <reaction evidence="14">
        <text>H2O2 + AH2 = A + 2 H2O</text>
        <dbReference type="Rhea" id="RHEA:30275"/>
        <dbReference type="ChEBI" id="CHEBI:13193"/>
        <dbReference type="ChEBI" id="CHEBI:15377"/>
        <dbReference type="ChEBI" id="CHEBI:16240"/>
        <dbReference type="ChEBI" id="CHEBI:17499"/>
    </reaction>
</comment>
<dbReference type="GO" id="GO:0016528">
    <property type="term" value="C:sarcoplasm"/>
    <property type="evidence" value="ECO:0007669"/>
    <property type="project" value="UniProtKB-SubCell"/>
</dbReference>
<dbReference type="SUPFAM" id="SSF46458">
    <property type="entry name" value="Globin-like"/>
    <property type="match status" value="1"/>
</dbReference>
<dbReference type="InterPro" id="IPR009050">
    <property type="entry name" value="Globin-like_sf"/>
</dbReference>
<dbReference type="PANTHER" id="PTHR47132">
    <property type="entry name" value="MYOGLOBIN"/>
    <property type="match status" value="1"/>
</dbReference>
<dbReference type="GO" id="GO:0070062">
    <property type="term" value="C:extracellular exosome"/>
    <property type="evidence" value="ECO:0007669"/>
    <property type="project" value="TreeGrafter"/>
</dbReference>
<evidence type="ECO:0000256" key="12">
    <source>
        <dbReference type="ARBA" id="ARBA00044514"/>
    </source>
</evidence>
<evidence type="ECO:0000256" key="15">
    <source>
        <dbReference type="RuleBase" id="RU000356"/>
    </source>
</evidence>
<dbReference type="Gene3D" id="6.10.140.2100">
    <property type="match status" value="1"/>
</dbReference>
<dbReference type="GO" id="GO:0046872">
    <property type="term" value="F:metal ion binding"/>
    <property type="evidence" value="ECO:0007669"/>
    <property type="project" value="UniProtKB-KW"/>
</dbReference>
<evidence type="ECO:0000259" key="17">
    <source>
        <dbReference type="PROSITE" id="PS01033"/>
    </source>
</evidence>
<evidence type="ECO:0000256" key="13">
    <source>
        <dbReference type="ARBA" id="ARBA00048118"/>
    </source>
</evidence>
<dbReference type="PRINTS" id="PR00613">
    <property type="entry name" value="MYOGLOBIN"/>
</dbReference>
<dbReference type="GO" id="GO:0005344">
    <property type="term" value="F:oxygen carrier activity"/>
    <property type="evidence" value="ECO:0007669"/>
    <property type="project" value="UniProtKB-UniRule"/>
</dbReference>
<evidence type="ECO:0000256" key="16">
    <source>
        <dbReference type="RuleBase" id="RU251113"/>
    </source>
</evidence>
<evidence type="ECO:0000313" key="18">
    <source>
        <dbReference type="EMBL" id="AQS60658.1"/>
    </source>
</evidence>
<dbReference type="InterPro" id="IPR002335">
    <property type="entry name" value="Myoglobin"/>
</dbReference>
<dbReference type="GO" id="GO:0019825">
    <property type="term" value="F:oxygen binding"/>
    <property type="evidence" value="ECO:0007669"/>
    <property type="project" value="UniProtKB-UniRule"/>
</dbReference>
<keyword evidence="3 15" id="KW-0813">Transport</keyword>
<accession>A0A1S6J0V5</accession>
<keyword evidence="9 16" id="KW-0408">Iron</keyword>
<protein>
    <recommendedName>
        <fullName evidence="2 16">Myoglobin</fullName>
    </recommendedName>
</protein>
<evidence type="ECO:0000256" key="10">
    <source>
        <dbReference type="ARBA" id="ARBA00023179"/>
    </source>
</evidence>
<evidence type="ECO:0000256" key="7">
    <source>
        <dbReference type="ARBA" id="ARBA00022723"/>
    </source>
</evidence>
<evidence type="ECO:0000256" key="5">
    <source>
        <dbReference type="ARBA" id="ARBA00022617"/>
    </source>
</evidence>
<evidence type="ECO:0000256" key="3">
    <source>
        <dbReference type="ARBA" id="ARBA00022448"/>
    </source>
</evidence>
<evidence type="ECO:0000256" key="14">
    <source>
        <dbReference type="ARBA" id="ARBA00049931"/>
    </source>
</evidence>
<evidence type="ECO:0000256" key="1">
    <source>
        <dbReference type="ARBA" id="ARBA00008705"/>
    </source>
</evidence>
<reference evidence="18" key="1">
    <citation type="journal article" date="2017" name="BMC Evol. Biol.">
        <title>Molecular evolution of globin genes in Gymnotiform electric fishes: relation to hypoxia tolerance.</title>
        <authorList>
            <person name="Tian R."/>
            <person name="Losilla M."/>
            <person name="Lu Y."/>
            <person name="Yang G."/>
            <person name="Zakon H."/>
        </authorList>
    </citation>
    <scope>NUCLEOTIDE SEQUENCE</scope>
</reference>
<keyword evidence="7 16" id="KW-0479">Metal-binding</keyword>
<comment type="similarity">
    <text evidence="1 15">Belongs to the globin family.</text>
</comment>
<comment type="catalytic activity">
    <reaction evidence="13">
        <text>Fe(III)-heme b-[protein] + nitric oxide + H2O = Fe(II)-heme b-[protein] + nitrite + 2 H(+)</text>
        <dbReference type="Rhea" id="RHEA:77711"/>
        <dbReference type="Rhea" id="RHEA-COMP:18975"/>
        <dbReference type="Rhea" id="RHEA-COMP:18976"/>
        <dbReference type="ChEBI" id="CHEBI:15377"/>
        <dbReference type="ChEBI" id="CHEBI:15378"/>
        <dbReference type="ChEBI" id="CHEBI:16301"/>
        <dbReference type="ChEBI" id="CHEBI:16480"/>
        <dbReference type="ChEBI" id="CHEBI:55376"/>
        <dbReference type="ChEBI" id="CHEBI:60344"/>
    </reaction>
    <physiologicalReaction direction="right-to-left" evidence="13">
        <dbReference type="Rhea" id="RHEA:77713"/>
    </physiologicalReaction>
</comment>
<feature type="domain" description="Globin" evidence="17">
    <location>
        <begin position="1"/>
        <end position="141"/>
    </location>
</feature>
<dbReference type="Pfam" id="PF00042">
    <property type="entry name" value="Globin"/>
    <property type="match status" value="1"/>
</dbReference>
<keyword evidence="8" id="KW-0560">Oxidoreductase</keyword>
<keyword evidence="10 16" id="KW-0514">Muscle protein</keyword>
<name>A0A1S6J0V5_9TELE</name>
<keyword evidence="6 15" id="KW-0561">Oxygen transport</keyword>
<comment type="subunit">
    <text evidence="12">Monomeric.</text>
</comment>
<dbReference type="Gene3D" id="6.10.140.2110">
    <property type="match status" value="1"/>
</dbReference>
<comment type="subcellular location">
    <subcellularLocation>
        <location evidence="11">Cytoplasm</location>
        <location evidence="11">Sarcoplasm</location>
    </subcellularLocation>
</comment>
<dbReference type="EMBL" id="KX827280">
    <property type="protein sequence ID" value="AQS60658.1"/>
    <property type="molecule type" value="mRNA"/>
</dbReference>
<proteinExistence type="evidence at transcript level"/>
<comment type="function">
    <text evidence="16">Monomeric heme protein which primary function is to store oxygen and facilitate its diffusion within muscle tissues. Reversibly binds oxygen through a pentacoordinated heme iron and enables its timely and efficient release as needed during periods of heightened demand. Depending on the oxidative conditions of tissues and cells, and in addition to its ability to bind oxygen, it also has a nitrite reductase activity whereby it regulates the production of bioactive nitric oxide. Under stress conditions, like hypoxia and anoxia, it also protects cells against reactive oxygen species thanks to its pseudoperoxidase activity.</text>
</comment>
<organism evidence="18">
    <name type="scientific">Brachyhypopomus gauderio</name>
    <dbReference type="NCBI Taxonomy" id="698409"/>
    <lineage>
        <taxon>Eukaryota</taxon>
        <taxon>Metazoa</taxon>
        <taxon>Chordata</taxon>
        <taxon>Craniata</taxon>
        <taxon>Vertebrata</taxon>
        <taxon>Euteleostomi</taxon>
        <taxon>Actinopterygii</taxon>
        <taxon>Neopterygii</taxon>
        <taxon>Teleostei</taxon>
        <taxon>Ostariophysi</taxon>
        <taxon>Gymnotiformes</taxon>
        <taxon>Sternopygoidei</taxon>
        <taxon>Hypopomidae</taxon>
        <taxon>Brachyhypopomus</taxon>
    </lineage>
</organism>
<dbReference type="AlphaFoldDB" id="A0A1S6J0V5"/>
<keyword evidence="4" id="KW-0963">Cytoplasm</keyword>
<evidence type="ECO:0000256" key="8">
    <source>
        <dbReference type="ARBA" id="ARBA00023002"/>
    </source>
</evidence>
<evidence type="ECO:0000256" key="2">
    <source>
        <dbReference type="ARBA" id="ARBA00019044"/>
    </source>
</evidence>